<dbReference type="Proteomes" id="UP000184436">
    <property type="component" value="Unassembled WGS sequence"/>
</dbReference>
<dbReference type="Pfam" id="PF16407">
    <property type="entry name" value="PKD_2"/>
    <property type="match status" value="1"/>
</dbReference>
<proteinExistence type="predicted"/>
<accession>A0A1M5FQ70</accession>
<evidence type="ECO:0000313" key="2">
    <source>
        <dbReference type="Proteomes" id="UP000184436"/>
    </source>
</evidence>
<name>A0A1M5FQ70_9BACE</name>
<dbReference type="EMBL" id="FQVD01000048">
    <property type="protein sequence ID" value="SHF93700.1"/>
    <property type="molecule type" value="Genomic_DNA"/>
</dbReference>
<dbReference type="STRING" id="871325.SAMN05444349_1484"/>
<dbReference type="AlphaFoldDB" id="A0A1M5FQ70"/>
<evidence type="ECO:0000313" key="1">
    <source>
        <dbReference type="EMBL" id="SHF93700.1"/>
    </source>
</evidence>
<gene>
    <name evidence="1" type="ORF">SAMN05444349_1484</name>
</gene>
<dbReference type="InterPro" id="IPR032183">
    <property type="entry name" value="PKD-like"/>
</dbReference>
<reference evidence="1 2" key="1">
    <citation type="submission" date="2016-11" db="EMBL/GenBank/DDBJ databases">
        <authorList>
            <person name="Jaros S."/>
            <person name="Januszkiewicz K."/>
            <person name="Wedrychowicz H."/>
        </authorList>
    </citation>
    <scope>NUCLEOTIDE SEQUENCE [LARGE SCALE GENOMIC DNA]</scope>
    <source>
        <strain evidence="1 2">DSM 26883</strain>
    </source>
</reference>
<sequence length="497" mass="55936">MLFACWACVDDTTNENFDTLNDVVIEGIKDEYTDVYVDNLFSIHPTLKTTLNTEADLRFFWITYDKSTRYEADTLSKEKNLDVVIRLTPGEHTMKFKAVSTVTKIYYEKEFIVNVVNEFTNGLMILAETDEKAILDFWIPGKDEIVTDVYGKLNDGDVLGTHPKRVYFNKYRTDVTSEVLVMCQDGKGGKILDNITLTKRRDYKDMFFGVVPDEVVPQAYYKSSMREYLVDNGLVYDRATNSLTPDVTVKPNLVVQGGTYEIADNANFIDDEDMVGRMVLYDNQNTCFYSIINIATAFLTKVTKTSGFTYVNGGFFNPDQVGMRCLYAGITSRSASGDKEYLGVFETPEGERHLLKMGIGFYTDATPSSYFKDLGNEVLTCENIATANSFTTSALFSGYLFYVAGSKVYVYNSASSTGGVIYDLQDDAEEGAQYVIDHIEAERGGNRLWVAFRNNSLSEKKAGFCGLTVNTDGGLSLKRTVFHPNFADRIMDFESKY</sequence>
<keyword evidence="2" id="KW-1185">Reference proteome</keyword>
<protein>
    <submittedName>
        <fullName evidence="1">PKD-like family protein</fullName>
    </submittedName>
</protein>
<organism evidence="1 2">
    <name type="scientific">Bacteroides faecichinchillae</name>
    <dbReference type="NCBI Taxonomy" id="871325"/>
    <lineage>
        <taxon>Bacteria</taxon>
        <taxon>Pseudomonadati</taxon>
        <taxon>Bacteroidota</taxon>
        <taxon>Bacteroidia</taxon>
        <taxon>Bacteroidales</taxon>
        <taxon>Bacteroidaceae</taxon>
        <taxon>Bacteroides</taxon>
    </lineage>
</organism>